<evidence type="ECO:0000313" key="3">
    <source>
        <dbReference type="Proteomes" id="UP000034086"/>
    </source>
</evidence>
<dbReference type="PANTHER" id="PTHR37304:SF1">
    <property type="entry name" value="MEMBRANE PROTEIN"/>
    <property type="match status" value="1"/>
</dbReference>
<feature type="transmembrane region" description="Helical" evidence="1">
    <location>
        <begin position="7"/>
        <end position="29"/>
    </location>
</feature>
<dbReference type="Proteomes" id="UP000034086">
    <property type="component" value="Unassembled WGS sequence"/>
</dbReference>
<keyword evidence="1" id="KW-0472">Membrane</keyword>
<evidence type="ECO:0000313" key="2">
    <source>
        <dbReference type="EMBL" id="KKU03989.1"/>
    </source>
</evidence>
<dbReference type="Pfam" id="PF04070">
    <property type="entry name" value="DUF378"/>
    <property type="match status" value="1"/>
</dbReference>
<dbReference type="PANTHER" id="PTHR37304">
    <property type="entry name" value="MEMBRANE PROTEIN-RELATED"/>
    <property type="match status" value="1"/>
</dbReference>
<gene>
    <name evidence="2" type="ORF">UX03_C0006G0019</name>
</gene>
<dbReference type="AlphaFoldDB" id="A0A0G1M6Q7"/>
<evidence type="ECO:0008006" key="4">
    <source>
        <dbReference type="Google" id="ProtNLM"/>
    </source>
</evidence>
<keyword evidence="1" id="KW-0812">Transmembrane</keyword>
<proteinExistence type="predicted"/>
<dbReference type="InterPro" id="IPR007211">
    <property type="entry name" value="DUF378"/>
</dbReference>
<protein>
    <recommendedName>
        <fullName evidence="4">DUF378 domain-containing protein</fullName>
    </recommendedName>
</protein>
<organism evidence="2 3">
    <name type="scientific">Candidatus Woesebacteria bacterium GW2011_GWE1_45_18</name>
    <dbReference type="NCBI Taxonomy" id="1618598"/>
    <lineage>
        <taxon>Bacteria</taxon>
        <taxon>Candidatus Woeseibacteriota</taxon>
    </lineage>
</organism>
<accession>A0A0G1M6Q7</accession>
<evidence type="ECO:0000256" key="1">
    <source>
        <dbReference type="SAM" id="Phobius"/>
    </source>
</evidence>
<feature type="transmembrane region" description="Helical" evidence="1">
    <location>
        <begin position="41"/>
        <end position="61"/>
    </location>
</feature>
<comment type="caution">
    <text evidence="2">The sequence shown here is derived from an EMBL/GenBank/DDBJ whole genome shotgun (WGS) entry which is preliminary data.</text>
</comment>
<name>A0A0G1M6Q7_9BACT</name>
<reference evidence="2 3" key="1">
    <citation type="journal article" date="2015" name="Nature">
        <title>rRNA introns, odd ribosomes, and small enigmatic genomes across a large radiation of phyla.</title>
        <authorList>
            <person name="Brown C.T."/>
            <person name="Hug L.A."/>
            <person name="Thomas B.C."/>
            <person name="Sharon I."/>
            <person name="Castelle C.J."/>
            <person name="Singh A."/>
            <person name="Wilkins M.J."/>
            <person name="Williams K.H."/>
            <person name="Banfield J.F."/>
        </authorList>
    </citation>
    <scope>NUCLEOTIDE SEQUENCE [LARGE SCALE GENOMIC DNA]</scope>
</reference>
<keyword evidence="1" id="KW-1133">Transmembrane helix</keyword>
<dbReference type="EMBL" id="LCKQ01000006">
    <property type="protein sequence ID" value="KKU03989.1"/>
    <property type="molecule type" value="Genomic_DNA"/>
</dbReference>
<sequence length="65" mass="6774">MKMSTVGWVAWILVVVGAINWGLIGAANLNIVETVVGSGSLAQVVYILVGLGGLYMLWGAVSKKV</sequence>